<keyword evidence="1" id="KW-0472">Membrane</keyword>
<dbReference type="AlphaFoldDB" id="D1PY77"/>
<keyword evidence="1" id="KW-0812">Transmembrane</keyword>
<protein>
    <submittedName>
        <fullName evidence="2">Uncharacterized protein</fullName>
    </submittedName>
</protein>
<gene>
    <name evidence="2" type="ORF">HMPREF0645_1912</name>
</gene>
<dbReference type="OrthoDB" id="1070384at2"/>
<proteinExistence type="predicted"/>
<name>D1PY77_9BACT</name>
<keyword evidence="3" id="KW-1185">Reference proteome</keyword>
<dbReference type="EMBL" id="ACKS01000074">
    <property type="protein sequence ID" value="EFA43674.1"/>
    <property type="molecule type" value="Genomic_DNA"/>
</dbReference>
<dbReference type="RefSeq" id="WP_007174015.1">
    <property type="nucleotide sequence ID" value="NZ_GG704781.1"/>
</dbReference>
<dbReference type="Proteomes" id="UP000003160">
    <property type="component" value="Unassembled WGS sequence"/>
</dbReference>
<reference evidence="2 3" key="1">
    <citation type="submission" date="2009-10" db="EMBL/GenBank/DDBJ databases">
        <authorList>
            <person name="Qin X."/>
            <person name="Bachman B."/>
            <person name="Battles P."/>
            <person name="Bell A."/>
            <person name="Bess C."/>
            <person name="Bickham C."/>
            <person name="Chaboub L."/>
            <person name="Chen D."/>
            <person name="Coyle M."/>
            <person name="Deiros D.R."/>
            <person name="Dinh H."/>
            <person name="Forbes L."/>
            <person name="Fowler G."/>
            <person name="Francisco L."/>
            <person name="Fu Q."/>
            <person name="Gubbala S."/>
            <person name="Hale W."/>
            <person name="Han Y."/>
            <person name="Hemphill L."/>
            <person name="Highlander S.K."/>
            <person name="Hirani K."/>
            <person name="Hogues M."/>
            <person name="Jackson L."/>
            <person name="Jakkamsetti A."/>
            <person name="Javaid M."/>
            <person name="Jiang H."/>
            <person name="Korchina V."/>
            <person name="Kovar C."/>
            <person name="Lara F."/>
            <person name="Lee S."/>
            <person name="Mata R."/>
            <person name="Mathew T."/>
            <person name="Moen C."/>
            <person name="Morales K."/>
            <person name="Munidasa M."/>
            <person name="Nazareth L."/>
            <person name="Ngo R."/>
            <person name="Nguyen L."/>
            <person name="Okwuonu G."/>
            <person name="Ongeri F."/>
            <person name="Patil S."/>
            <person name="Petrosino J."/>
            <person name="Pham C."/>
            <person name="Pham P."/>
            <person name="Pu L.-L."/>
            <person name="Puazo M."/>
            <person name="Raj R."/>
            <person name="Reid J."/>
            <person name="Rouhana J."/>
            <person name="Saada N."/>
            <person name="Shang Y."/>
            <person name="Simmons D."/>
            <person name="Thornton R."/>
            <person name="Warren J."/>
            <person name="Weissenberger G."/>
            <person name="Zhang J."/>
            <person name="Zhang L."/>
            <person name="Zhou C."/>
            <person name="Zhu D."/>
            <person name="Muzny D."/>
            <person name="Worley K."/>
            <person name="Gibbs R."/>
        </authorList>
    </citation>
    <scope>NUCLEOTIDE SEQUENCE [LARGE SCALE GENOMIC DNA]</scope>
    <source>
        <strain evidence="2 3">DSM 17361</strain>
    </source>
</reference>
<feature type="transmembrane region" description="Helical" evidence="1">
    <location>
        <begin position="37"/>
        <end position="54"/>
    </location>
</feature>
<organism evidence="2 3">
    <name type="scientific">Hallella bergensis DSM 17361</name>
    <dbReference type="NCBI Taxonomy" id="585502"/>
    <lineage>
        <taxon>Bacteria</taxon>
        <taxon>Pseudomonadati</taxon>
        <taxon>Bacteroidota</taxon>
        <taxon>Bacteroidia</taxon>
        <taxon>Bacteroidales</taxon>
        <taxon>Prevotellaceae</taxon>
        <taxon>Hallella</taxon>
    </lineage>
</organism>
<dbReference type="HOGENOM" id="CLU_161351_0_0_10"/>
<keyword evidence="1" id="KW-1133">Transmembrane helix</keyword>
<sequence>MEKEFENYWKRHQQLLIQRAPNTLKEERRETGKMNTAGDWILFLVPIVAMVWFMEYGPFSKEMLNLVVGLGMGVVIYGLSIFIKPYVTGKRSIIDIDEDIKQYFYNIYKEKGIKGLEE</sequence>
<accession>D1PY77</accession>
<feature type="transmembrane region" description="Helical" evidence="1">
    <location>
        <begin position="66"/>
        <end position="83"/>
    </location>
</feature>
<comment type="caution">
    <text evidence="2">The sequence shown here is derived from an EMBL/GenBank/DDBJ whole genome shotgun (WGS) entry which is preliminary data.</text>
</comment>
<evidence type="ECO:0000313" key="2">
    <source>
        <dbReference type="EMBL" id="EFA43674.1"/>
    </source>
</evidence>
<evidence type="ECO:0000256" key="1">
    <source>
        <dbReference type="SAM" id="Phobius"/>
    </source>
</evidence>
<evidence type="ECO:0000313" key="3">
    <source>
        <dbReference type="Proteomes" id="UP000003160"/>
    </source>
</evidence>